<protein>
    <recommendedName>
        <fullName evidence="12">ABC transporter permease</fullName>
    </recommendedName>
</protein>
<evidence type="ECO:0000256" key="7">
    <source>
        <dbReference type="SAM" id="Phobius"/>
    </source>
</evidence>
<keyword evidence="4 7" id="KW-1133">Transmembrane helix</keyword>
<dbReference type="Proteomes" id="UP000249061">
    <property type="component" value="Unassembled WGS sequence"/>
</dbReference>
<evidence type="ECO:0000256" key="4">
    <source>
        <dbReference type="ARBA" id="ARBA00022989"/>
    </source>
</evidence>
<name>A0A2W5VNP2_9BACT</name>
<dbReference type="Pfam" id="PF12704">
    <property type="entry name" value="MacB_PCD"/>
    <property type="match status" value="1"/>
</dbReference>
<dbReference type="InterPro" id="IPR050250">
    <property type="entry name" value="Macrolide_Exporter_MacB"/>
</dbReference>
<evidence type="ECO:0000256" key="3">
    <source>
        <dbReference type="ARBA" id="ARBA00022692"/>
    </source>
</evidence>
<dbReference type="PANTHER" id="PTHR30572:SF4">
    <property type="entry name" value="ABC TRANSPORTER PERMEASE YTRF"/>
    <property type="match status" value="1"/>
</dbReference>
<feature type="transmembrane region" description="Helical" evidence="7">
    <location>
        <begin position="372"/>
        <end position="392"/>
    </location>
</feature>
<evidence type="ECO:0000256" key="2">
    <source>
        <dbReference type="ARBA" id="ARBA00022475"/>
    </source>
</evidence>
<gene>
    <name evidence="10" type="ORF">DI536_03420</name>
</gene>
<feature type="domain" description="MacB-like periplasmic core" evidence="9">
    <location>
        <begin position="25"/>
        <end position="247"/>
    </location>
</feature>
<comment type="subcellular location">
    <subcellularLocation>
        <location evidence="1">Cell membrane</location>
        <topology evidence="1">Multi-pass membrane protein</topology>
    </subcellularLocation>
</comment>
<dbReference type="EMBL" id="QFQP01000002">
    <property type="protein sequence ID" value="PZR17384.1"/>
    <property type="molecule type" value="Genomic_DNA"/>
</dbReference>
<evidence type="ECO:0000259" key="8">
    <source>
        <dbReference type="Pfam" id="PF02687"/>
    </source>
</evidence>
<evidence type="ECO:0008006" key="12">
    <source>
        <dbReference type="Google" id="ProtNLM"/>
    </source>
</evidence>
<dbReference type="PANTHER" id="PTHR30572">
    <property type="entry name" value="MEMBRANE COMPONENT OF TRANSPORTER-RELATED"/>
    <property type="match status" value="1"/>
</dbReference>
<accession>A0A2W5VNP2</accession>
<keyword evidence="5 7" id="KW-0472">Membrane</keyword>
<comment type="similarity">
    <text evidence="6">Belongs to the ABC-4 integral membrane protein family.</text>
</comment>
<proteinExistence type="inferred from homology"/>
<evidence type="ECO:0000256" key="5">
    <source>
        <dbReference type="ARBA" id="ARBA00023136"/>
    </source>
</evidence>
<evidence type="ECO:0000259" key="9">
    <source>
        <dbReference type="Pfam" id="PF12704"/>
    </source>
</evidence>
<organism evidence="10 11">
    <name type="scientific">Archangium gephyra</name>
    <dbReference type="NCBI Taxonomy" id="48"/>
    <lineage>
        <taxon>Bacteria</taxon>
        <taxon>Pseudomonadati</taxon>
        <taxon>Myxococcota</taxon>
        <taxon>Myxococcia</taxon>
        <taxon>Myxococcales</taxon>
        <taxon>Cystobacterineae</taxon>
        <taxon>Archangiaceae</taxon>
        <taxon>Archangium</taxon>
    </lineage>
</organism>
<reference evidence="10 11" key="1">
    <citation type="submission" date="2017-08" db="EMBL/GenBank/DDBJ databases">
        <title>Infants hospitalized years apart are colonized by the same room-sourced microbial strains.</title>
        <authorList>
            <person name="Brooks B."/>
            <person name="Olm M.R."/>
            <person name="Firek B.A."/>
            <person name="Baker R."/>
            <person name="Thomas B.C."/>
            <person name="Morowitz M.J."/>
            <person name="Banfield J.F."/>
        </authorList>
    </citation>
    <scope>NUCLEOTIDE SEQUENCE [LARGE SCALE GENOMIC DNA]</scope>
    <source>
        <strain evidence="10">S2_003_000_R2_14</strain>
    </source>
</reference>
<keyword evidence="3 7" id="KW-0812">Transmembrane</keyword>
<evidence type="ECO:0000256" key="1">
    <source>
        <dbReference type="ARBA" id="ARBA00004651"/>
    </source>
</evidence>
<feature type="transmembrane region" description="Helical" evidence="7">
    <location>
        <begin position="282"/>
        <end position="309"/>
    </location>
</feature>
<feature type="domain" description="ABC3 transporter permease C-terminal" evidence="8">
    <location>
        <begin position="290"/>
        <end position="402"/>
    </location>
</feature>
<comment type="caution">
    <text evidence="10">The sequence shown here is derived from an EMBL/GenBank/DDBJ whole genome shotgun (WGS) entry which is preliminary data.</text>
</comment>
<keyword evidence="2" id="KW-1003">Cell membrane</keyword>
<dbReference type="GO" id="GO:0005886">
    <property type="term" value="C:plasma membrane"/>
    <property type="evidence" value="ECO:0007669"/>
    <property type="project" value="UniProtKB-SubCell"/>
</dbReference>
<feature type="transmembrane region" description="Helical" evidence="7">
    <location>
        <begin position="26"/>
        <end position="45"/>
    </location>
</feature>
<dbReference type="InterPro" id="IPR025857">
    <property type="entry name" value="MacB_PCD"/>
</dbReference>
<dbReference type="Pfam" id="PF02687">
    <property type="entry name" value="FtsX"/>
    <property type="match status" value="1"/>
</dbReference>
<feature type="transmembrane region" description="Helical" evidence="7">
    <location>
        <begin position="330"/>
        <end position="352"/>
    </location>
</feature>
<dbReference type="GO" id="GO:0022857">
    <property type="term" value="F:transmembrane transporter activity"/>
    <property type="evidence" value="ECO:0007669"/>
    <property type="project" value="TreeGrafter"/>
</dbReference>
<sequence length="409" mass="44092">MTFRVDLLEGSRIAIKSLAAHRLRTLLTTVGVGIGVATLLAILGITQGMDTSFQAQLASLGSNSLYVGKYPWVQMGNWWEFRGRKNLTVEHYEAVKSQCTLCSAVVPILDDADDVEFLDRALNFVNVTGSTADYLTVSGFEVTRGRFVSEADDESRRKVAVIGADIADNFFPDGADPINSTIRIAGKPFTVIGVLSRKGKLLDQSQDLVVLMPFNTFKSFFRGRRSIEIGVQVANADDMEKAEDQLVGILRRARQTPPEKPDDFVINKPDQLASTYEQLTGALYAVALGIGFITLLVGGIGIMNIMLVSVRERTREIGIRRALGARKRTIITQFVLEATLVSAVGGALGTLVGLGGAKIVSLVTPLAATVKIGTVFFGIGFAALVGLVFGIWPAARAANLDPVEALRDE</sequence>
<dbReference type="InterPro" id="IPR003838">
    <property type="entry name" value="ABC3_permease_C"/>
</dbReference>
<evidence type="ECO:0000313" key="10">
    <source>
        <dbReference type="EMBL" id="PZR17384.1"/>
    </source>
</evidence>
<dbReference type="AlphaFoldDB" id="A0A2W5VNP2"/>
<evidence type="ECO:0000313" key="11">
    <source>
        <dbReference type="Proteomes" id="UP000249061"/>
    </source>
</evidence>
<evidence type="ECO:0000256" key="6">
    <source>
        <dbReference type="ARBA" id="ARBA00038076"/>
    </source>
</evidence>